<dbReference type="Proteomes" id="UP001054252">
    <property type="component" value="Unassembled WGS sequence"/>
</dbReference>
<evidence type="ECO:0000313" key="3">
    <source>
        <dbReference type="Proteomes" id="UP001054252"/>
    </source>
</evidence>
<keyword evidence="1" id="KW-0812">Transmembrane</keyword>
<sequence length="42" mass="5045">MKHAFIEVSEHLFHLSFLFLFTLSTLILWLHDFALVKEGEKR</sequence>
<dbReference type="EMBL" id="BPVZ01000019">
    <property type="protein sequence ID" value="GKV03003.1"/>
    <property type="molecule type" value="Genomic_DNA"/>
</dbReference>
<feature type="transmembrane region" description="Helical" evidence="1">
    <location>
        <begin position="12"/>
        <end position="31"/>
    </location>
</feature>
<keyword evidence="3" id="KW-1185">Reference proteome</keyword>
<keyword evidence="1" id="KW-0472">Membrane</keyword>
<proteinExistence type="predicted"/>
<organism evidence="2 3">
    <name type="scientific">Rubroshorea leprosula</name>
    <dbReference type="NCBI Taxonomy" id="152421"/>
    <lineage>
        <taxon>Eukaryota</taxon>
        <taxon>Viridiplantae</taxon>
        <taxon>Streptophyta</taxon>
        <taxon>Embryophyta</taxon>
        <taxon>Tracheophyta</taxon>
        <taxon>Spermatophyta</taxon>
        <taxon>Magnoliopsida</taxon>
        <taxon>eudicotyledons</taxon>
        <taxon>Gunneridae</taxon>
        <taxon>Pentapetalae</taxon>
        <taxon>rosids</taxon>
        <taxon>malvids</taxon>
        <taxon>Malvales</taxon>
        <taxon>Dipterocarpaceae</taxon>
        <taxon>Rubroshorea</taxon>
    </lineage>
</organism>
<gene>
    <name evidence="2" type="ORF">SLEP1_g15370</name>
</gene>
<protein>
    <submittedName>
        <fullName evidence="2">Uncharacterized protein</fullName>
    </submittedName>
</protein>
<comment type="caution">
    <text evidence="2">The sequence shown here is derived from an EMBL/GenBank/DDBJ whole genome shotgun (WGS) entry which is preliminary data.</text>
</comment>
<accession>A0AAV5IUX4</accession>
<reference evidence="2 3" key="1">
    <citation type="journal article" date="2021" name="Commun. Biol.">
        <title>The genome of Shorea leprosula (Dipterocarpaceae) highlights the ecological relevance of drought in aseasonal tropical rainforests.</title>
        <authorList>
            <person name="Ng K.K.S."/>
            <person name="Kobayashi M.J."/>
            <person name="Fawcett J.A."/>
            <person name="Hatakeyama M."/>
            <person name="Paape T."/>
            <person name="Ng C.H."/>
            <person name="Ang C.C."/>
            <person name="Tnah L.H."/>
            <person name="Lee C.T."/>
            <person name="Nishiyama T."/>
            <person name="Sese J."/>
            <person name="O'Brien M.J."/>
            <person name="Copetti D."/>
            <person name="Mohd Noor M.I."/>
            <person name="Ong R.C."/>
            <person name="Putra M."/>
            <person name="Sireger I.Z."/>
            <person name="Indrioko S."/>
            <person name="Kosugi Y."/>
            <person name="Izuno A."/>
            <person name="Isagi Y."/>
            <person name="Lee S.L."/>
            <person name="Shimizu K.K."/>
        </authorList>
    </citation>
    <scope>NUCLEOTIDE SEQUENCE [LARGE SCALE GENOMIC DNA]</scope>
    <source>
        <strain evidence="2">214</strain>
    </source>
</reference>
<evidence type="ECO:0000313" key="2">
    <source>
        <dbReference type="EMBL" id="GKV03003.1"/>
    </source>
</evidence>
<name>A0AAV5IUX4_9ROSI</name>
<evidence type="ECO:0000256" key="1">
    <source>
        <dbReference type="SAM" id="Phobius"/>
    </source>
</evidence>
<keyword evidence="1" id="KW-1133">Transmembrane helix</keyword>
<dbReference type="AlphaFoldDB" id="A0AAV5IUX4"/>